<dbReference type="InterPro" id="IPR019623">
    <property type="entry name" value="Rot1"/>
</dbReference>
<evidence type="ECO:0000256" key="10">
    <source>
        <dbReference type="ARBA" id="ARBA00024969"/>
    </source>
</evidence>
<dbReference type="EMBL" id="PEDP01000329">
    <property type="protein sequence ID" value="POS86450.1"/>
    <property type="molecule type" value="Genomic_DNA"/>
</dbReference>
<evidence type="ECO:0000256" key="2">
    <source>
        <dbReference type="ARBA" id="ARBA00007149"/>
    </source>
</evidence>
<comment type="subcellular location">
    <subcellularLocation>
        <location evidence="1">Endoplasmic reticulum membrane</location>
        <topology evidence="1">Single-pass type I membrane protein</topology>
    </subcellularLocation>
</comment>
<organism evidence="12 13">
    <name type="scientific">Erysiphe pulchra</name>
    <dbReference type="NCBI Taxonomy" id="225359"/>
    <lineage>
        <taxon>Eukaryota</taxon>
        <taxon>Fungi</taxon>
        <taxon>Dikarya</taxon>
        <taxon>Ascomycota</taxon>
        <taxon>Pezizomycotina</taxon>
        <taxon>Leotiomycetes</taxon>
        <taxon>Erysiphales</taxon>
        <taxon>Erysiphaceae</taxon>
        <taxon>Erysiphe</taxon>
    </lineage>
</organism>
<evidence type="ECO:0000256" key="4">
    <source>
        <dbReference type="ARBA" id="ARBA00017291"/>
    </source>
</evidence>
<evidence type="ECO:0000256" key="5">
    <source>
        <dbReference type="ARBA" id="ARBA00022692"/>
    </source>
</evidence>
<feature type="compositionally biased region" description="Basic and acidic residues" evidence="11">
    <location>
        <begin position="45"/>
        <end position="54"/>
    </location>
</feature>
<keyword evidence="8" id="KW-1133">Transmembrane helix</keyword>
<reference evidence="12 13" key="1">
    <citation type="submission" date="2017-10" db="EMBL/GenBank/DDBJ databases">
        <title>Development of genomic resources for the powdery mildew, Erysiphe pulchra.</title>
        <authorList>
            <person name="Wadl P.A."/>
            <person name="Mack B.M."/>
            <person name="Moore G."/>
            <person name="Beltz S.B."/>
        </authorList>
    </citation>
    <scope>NUCLEOTIDE SEQUENCE [LARGE SCALE GENOMIC DNA]</scope>
    <source>
        <strain evidence="12">Cflorida</strain>
    </source>
</reference>
<dbReference type="OrthoDB" id="5327821at2759"/>
<comment type="similarity">
    <text evidence="2">Belongs to the ROT1 family.</text>
</comment>
<dbReference type="Proteomes" id="UP000237438">
    <property type="component" value="Unassembled WGS sequence"/>
</dbReference>
<evidence type="ECO:0000256" key="6">
    <source>
        <dbReference type="ARBA" id="ARBA00022729"/>
    </source>
</evidence>
<evidence type="ECO:0000256" key="9">
    <source>
        <dbReference type="ARBA" id="ARBA00023136"/>
    </source>
</evidence>
<comment type="caution">
    <text evidence="12">The sequence shown here is derived from an EMBL/GenBank/DDBJ whole genome shotgun (WGS) entry which is preliminary data.</text>
</comment>
<sequence length="101" mass="11430">MKIYRLDLHKFDGSKLPPMYLAYKPPQMLPTVTLNPTSSAKKMKRNTEQADDFERLDVPLNKNAKHLVRNLRPSPILSIDPDKVWWGGIGLTLIGGAAYLL</sequence>
<dbReference type="GO" id="GO:0006458">
    <property type="term" value="P:'de novo' protein folding"/>
    <property type="evidence" value="ECO:0007669"/>
    <property type="project" value="InterPro"/>
</dbReference>
<evidence type="ECO:0000256" key="1">
    <source>
        <dbReference type="ARBA" id="ARBA00004115"/>
    </source>
</evidence>
<dbReference type="Pfam" id="PF10681">
    <property type="entry name" value="Rot1"/>
    <property type="match status" value="1"/>
</dbReference>
<proteinExistence type="inferred from homology"/>
<dbReference type="STRING" id="225359.A0A2S4PWM5"/>
<dbReference type="GO" id="GO:0005789">
    <property type="term" value="C:endoplasmic reticulum membrane"/>
    <property type="evidence" value="ECO:0007669"/>
    <property type="project" value="UniProtKB-SubCell"/>
</dbReference>
<keyword evidence="6" id="KW-0732">Signal</keyword>
<evidence type="ECO:0000256" key="11">
    <source>
        <dbReference type="SAM" id="MobiDB-lite"/>
    </source>
</evidence>
<evidence type="ECO:0000256" key="8">
    <source>
        <dbReference type="ARBA" id="ARBA00022989"/>
    </source>
</evidence>
<gene>
    <name evidence="12" type="ORF">EPUL_001376</name>
</gene>
<dbReference type="PANTHER" id="PTHR28090:SF1">
    <property type="entry name" value="PROTEIN ROT1"/>
    <property type="match status" value="1"/>
</dbReference>
<dbReference type="AlphaFoldDB" id="A0A2S4PWM5"/>
<evidence type="ECO:0000256" key="3">
    <source>
        <dbReference type="ARBA" id="ARBA00016195"/>
    </source>
</evidence>
<evidence type="ECO:0000313" key="12">
    <source>
        <dbReference type="EMBL" id="POS86450.1"/>
    </source>
</evidence>
<accession>A0A2S4PWM5</accession>
<dbReference type="GO" id="GO:0051082">
    <property type="term" value="F:unfolded protein binding"/>
    <property type="evidence" value="ECO:0007669"/>
    <property type="project" value="TreeGrafter"/>
</dbReference>
<protein>
    <recommendedName>
        <fullName evidence="4">Protein ROT1</fullName>
    </recommendedName>
    <alternativeName>
        <fullName evidence="3">Protein rot1</fullName>
    </alternativeName>
</protein>
<dbReference type="PANTHER" id="PTHR28090">
    <property type="entry name" value="PROTEIN ROT1"/>
    <property type="match status" value="1"/>
</dbReference>
<keyword evidence="7" id="KW-0256">Endoplasmic reticulum</keyword>
<keyword evidence="9" id="KW-0472">Membrane</keyword>
<comment type="function">
    <text evidence="10">Required for normal levels of the cell wall 1,6-beta-glucan. Involved in a protein folding machinery chaperoning proteins acting in various physiological processes including cell wall synthesis and lysis of autophagic bodies.</text>
</comment>
<evidence type="ECO:0000256" key="7">
    <source>
        <dbReference type="ARBA" id="ARBA00022824"/>
    </source>
</evidence>
<feature type="region of interest" description="Disordered" evidence="11">
    <location>
        <begin position="34"/>
        <end position="54"/>
    </location>
</feature>
<name>A0A2S4PWM5_9PEZI</name>
<evidence type="ECO:0000313" key="13">
    <source>
        <dbReference type="Proteomes" id="UP000237438"/>
    </source>
</evidence>
<keyword evidence="13" id="KW-1185">Reference proteome</keyword>
<keyword evidence="5" id="KW-0812">Transmembrane</keyword>